<dbReference type="PROSITE" id="PS50994">
    <property type="entry name" value="INTEGRASE"/>
    <property type="match status" value="1"/>
</dbReference>
<dbReference type="InterPro" id="IPR051917">
    <property type="entry name" value="Transposase-Integrase"/>
</dbReference>
<keyword evidence="1" id="KW-0233">DNA recombination</keyword>
<evidence type="ECO:0000313" key="3">
    <source>
        <dbReference type="EMBL" id="SFU21053.1"/>
    </source>
</evidence>
<dbReference type="GO" id="GO:0004803">
    <property type="term" value="F:transposase activity"/>
    <property type="evidence" value="ECO:0007669"/>
    <property type="project" value="TreeGrafter"/>
</dbReference>
<dbReference type="InterPro" id="IPR036397">
    <property type="entry name" value="RNaseH_sf"/>
</dbReference>
<dbReference type="Proteomes" id="UP000182466">
    <property type="component" value="Unassembled WGS sequence"/>
</dbReference>
<dbReference type="EMBL" id="FPAW01000056">
    <property type="protein sequence ID" value="SFU21053.1"/>
    <property type="molecule type" value="Genomic_DNA"/>
</dbReference>
<dbReference type="GO" id="GO:0015074">
    <property type="term" value="P:DNA integration"/>
    <property type="evidence" value="ECO:0007669"/>
    <property type="project" value="InterPro"/>
</dbReference>
<name>A0A1I7EB06_9RHOB</name>
<feature type="domain" description="Integrase catalytic" evidence="2">
    <location>
        <begin position="164"/>
        <end position="328"/>
    </location>
</feature>
<dbReference type="RefSeq" id="WP_027260378.1">
    <property type="nucleotide sequence ID" value="NZ_FPAW01000056.1"/>
</dbReference>
<keyword evidence="4" id="KW-1185">Reference proteome</keyword>
<dbReference type="InterPro" id="IPR025246">
    <property type="entry name" value="IS30-like_HTH"/>
</dbReference>
<evidence type="ECO:0000259" key="2">
    <source>
        <dbReference type="PROSITE" id="PS50994"/>
    </source>
</evidence>
<proteinExistence type="predicted"/>
<dbReference type="OrthoDB" id="9803231at2"/>
<dbReference type="AlphaFoldDB" id="A0A1I7EB06"/>
<protein>
    <submittedName>
        <fullName evidence="3">Transposase, IS30 family</fullName>
    </submittedName>
</protein>
<accession>A0A1I7EB06</accession>
<dbReference type="InterPro" id="IPR001584">
    <property type="entry name" value="Integrase_cat-core"/>
</dbReference>
<dbReference type="PANTHER" id="PTHR10948:SF23">
    <property type="entry name" value="TRANSPOSASE INSI FOR INSERTION SEQUENCE ELEMENT IS30A-RELATED"/>
    <property type="match status" value="1"/>
</dbReference>
<dbReference type="GO" id="GO:0006310">
    <property type="term" value="P:DNA recombination"/>
    <property type="evidence" value="ECO:0007669"/>
    <property type="project" value="UniProtKB-KW"/>
</dbReference>
<dbReference type="PANTHER" id="PTHR10948">
    <property type="entry name" value="TRANSPOSASE"/>
    <property type="match status" value="1"/>
</dbReference>
<dbReference type="Gene3D" id="3.30.420.10">
    <property type="entry name" value="Ribonuclease H-like superfamily/Ribonuclease H"/>
    <property type="match status" value="1"/>
</dbReference>
<dbReference type="InterPro" id="IPR012337">
    <property type="entry name" value="RNaseH-like_sf"/>
</dbReference>
<dbReference type="GO" id="GO:0032196">
    <property type="term" value="P:transposition"/>
    <property type="evidence" value="ECO:0007669"/>
    <property type="project" value="TreeGrafter"/>
</dbReference>
<dbReference type="InterPro" id="IPR053392">
    <property type="entry name" value="Transposase_IS30-like"/>
</dbReference>
<gene>
    <name evidence="3" type="ORF">SAMN05216236_1564</name>
</gene>
<sequence>MGAVYSQLSITERRKIERWRHAKVPVDEMARVLKRCRSMIFRELKRNHFSDECMPKCDGYYGTVAQLIAADRRARQRKLIKYPKLRSRVIERIKNGWTPEQIGNRMIHEGARQRVCQETTYRHIYSKESQRDDLWWYLPTHRVARRPRRTRRRREPKFHRDVSILFRPDDVAHRCQFGHWEADLMLFKQKLGQTNVTSLVERVSRFTVILKNPNKRTKPVMGKIMEAIRDLPLSARKSITIDRGTKFVSWPHLRAEIGTQTWFCDPSSLWQKGTVENTNRRLRRWLPRKRDIRRCTDHDMKVICNRLNNTPRKCLGWRTPAEVFREKMMEEMR</sequence>
<dbReference type="Pfam" id="PF13936">
    <property type="entry name" value="HTH_38"/>
    <property type="match status" value="1"/>
</dbReference>
<organism evidence="3 4">
    <name type="scientific">Sedimentitalea nanhaiensis</name>
    <dbReference type="NCBI Taxonomy" id="999627"/>
    <lineage>
        <taxon>Bacteria</taxon>
        <taxon>Pseudomonadati</taxon>
        <taxon>Pseudomonadota</taxon>
        <taxon>Alphaproteobacteria</taxon>
        <taxon>Rhodobacterales</taxon>
        <taxon>Paracoccaceae</taxon>
        <taxon>Sedimentitalea</taxon>
    </lineage>
</organism>
<dbReference type="GO" id="GO:0005829">
    <property type="term" value="C:cytosol"/>
    <property type="evidence" value="ECO:0007669"/>
    <property type="project" value="TreeGrafter"/>
</dbReference>
<evidence type="ECO:0000313" key="4">
    <source>
        <dbReference type="Proteomes" id="UP000182466"/>
    </source>
</evidence>
<dbReference type="GO" id="GO:0003676">
    <property type="term" value="F:nucleic acid binding"/>
    <property type="evidence" value="ECO:0007669"/>
    <property type="project" value="InterPro"/>
</dbReference>
<evidence type="ECO:0000256" key="1">
    <source>
        <dbReference type="ARBA" id="ARBA00023172"/>
    </source>
</evidence>
<dbReference type="SUPFAM" id="SSF53098">
    <property type="entry name" value="Ribonuclease H-like"/>
    <property type="match status" value="1"/>
</dbReference>
<dbReference type="NCBIfam" id="NF033563">
    <property type="entry name" value="transpos_IS30"/>
    <property type="match status" value="1"/>
</dbReference>
<dbReference type="STRING" id="999627.SAMN05216236_1564"/>
<reference evidence="3 4" key="1">
    <citation type="submission" date="2016-10" db="EMBL/GenBank/DDBJ databases">
        <authorList>
            <person name="de Groot N.N."/>
        </authorList>
    </citation>
    <scope>NUCLEOTIDE SEQUENCE [LARGE SCALE GENOMIC DNA]</scope>
    <source>
        <strain evidence="3 4">CGMCC 1.10959</strain>
    </source>
</reference>